<protein>
    <submittedName>
        <fullName evidence="2">Uncharacterized protein</fullName>
    </submittedName>
</protein>
<gene>
    <name evidence="2" type="ORF">RHP51_04140</name>
</gene>
<dbReference type="RefSeq" id="WP_415866266.1">
    <property type="nucleotide sequence ID" value="NZ_CP134537.1"/>
</dbReference>
<accession>A0ABY9XVN1</accession>
<sequence>MKAFRLLLFILSITCAANIYAQTVYTTKTGEKYHKSTCRYLKYSKKEYSLEKAQSLGYSACSVCKPTANNTKIAKITNSNALISNTSTKKATASQCTGKTQSGARCKRKTKNSSGRCYQHPS</sequence>
<dbReference type="SUPFAM" id="SSF57884">
    <property type="entry name" value="Ada DNA repair protein, N-terminal domain (N-Ada 10)"/>
    <property type="match status" value="1"/>
</dbReference>
<organism evidence="2 3">
    <name type="scientific">Thalassobellus suaedae</name>
    <dbReference type="NCBI Taxonomy" id="3074124"/>
    <lineage>
        <taxon>Bacteria</taxon>
        <taxon>Pseudomonadati</taxon>
        <taxon>Bacteroidota</taxon>
        <taxon>Flavobacteriia</taxon>
        <taxon>Flavobacteriales</taxon>
        <taxon>Flavobacteriaceae</taxon>
        <taxon>Thalassobellus</taxon>
    </lineage>
</organism>
<feature type="signal peptide" evidence="1">
    <location>
        <begin position="1"/>
        <end position="21"/>
    </location>
</feature>
<evidence type="ECO:0000313" key="3">
    <source>
        <dbReference type="Proteomes" id="UP001302806"/>
    </source>
</evidence>
<reference evidence="2 3" key="1">
    <citation type="submission" date="2023-09" db="EMBL/GenBank/DDBJ databases">
        <title>Thalassobella suaedae gen. nov., sp. nov., a marine bacterium of the family Flavobacteriaceae isolated from a halophyte Suaeda japonica.</title>
        <authorList>
            <person name="Lee S.Y."/>
            <person name="Hwang C.Y."/>
        </authorList>
    </citation>
    <scope>NUCLEOTIDE SEQUENCE [LARGE SCALE GENOMIC DNA]</scope>
    <source>
        <strain evidence="2 3">HL-DH14</strain>
    </source>
</reference>
<keyword evidence="1" id="KW-0732">Signal</keyword>
<dbReference type="EMBL" id="CP134537">
    <property type="protein sequence ID" value="WNH09903.1"/>
    <property type="molecule type" value="Genomic_DNA"/>
</dbReference>
<evidence type="ECO:0000313" key="2">
    <source>
        <dbReference type="EMBL" id="WNH09903.1"/>
    </source>
</evidence>
<name>A0ABY9XVN1_9FLAO</name>
<evidence type="ECO:0000256" key="1">
    <source>
        <dbReference type="SAM" id="SignalP"/>
    </source>
</evidence>
<proteinExistence type="predicted"/>
<dbReference type="InterPro" id="IPR035451">
    <property type="entry name" value="Ada-like_dom_sf"/>
</dbReference>
<dbReference type="Proteomes" id="UP001302806">
    <property type="component" value="Chromosome"/>
</dbReference>
<feature type="chain" id="PRO_5047392114" evidence="1">
    <location>
        <begin position="22"/>
        <end position="122"/>
    </location>
</feature>